<dbReference type="SUPFAM" id="SSF52096">
    <property type="entry name" value="ClpP/crotonase"/>
    <property type="match status" value="1"/>
</dbReference>
<keyword evidence="3" id="KW-1185">Reference proteome</keyword>
<evidence type="ECO:0000313" key="2">
    <source>
        <dbReference type="EMBL" id="GES37116.1"/>
    </source>
</evidence>
<dbReference type="Pfam" id="PF00378">
    <property type="entry name" value="ECH_1"/>
    <property type="match status" value="2"/>
</dbReference>
<dbReference type="PANTHER" id="PTHR43684">
    <property type="match status" value="1"/>
</dbReference>
<dbReference type="GO" id="GO:0004300">
    <property type="term" value="F:enoyl-CoA hydratase activity"/>
    <property type="evidence" value="ECO:0007669"/>
    <property type="project" value="UniProtKB-EC"/>
</dbReference>
<reference evidence="2 3" key="1">
    <citation type="journal article" date="2018" name="Biodegradation">
        <title>1,4-Dioxane degradation characteristics of Rhodococcus aetherivorans JCM 14343.</title>
        <authorList>
            <person name="Inoue D."/>
            <person name="Tsunoda T."/>
            <person name="Yamamoto N."/>
            <person name="Ike M."/>
            <person name="Sei K."/>
        </authorList>
    </citation>
    <scope>NUCLEOTIDE SEQUENCE [LARGE SCALE GENOMIC DNA]</scope>
    <source>
        <strain evidence="2 3">JCM 14343</strain>
    </source>
</reference>
<dbReference type="NCBIfam" id="NF006109">
    <property type="entry name" value="PRK08260.1"/>
    <property type="match status" value="1"/>
</dbReference>
<gene>
    <name evidence="2" type="ORF">RAJCM14343_2370</name>
</gene>
<name>A0ABQ0YKM1_9NOCA</name>
<dbReference type="Gene3D" id="3.90.226.10">
    <property type="entry name" value="2-enoyl-CoA Hydratase, Chain A, domain 1"/>
    <property type="match status" value="1"/>
</dbReference>
<dbReference type="EMBL" id="BLAH01000080">
    <property type="protein sequence ID" value="GES37116.1"/>
    <property type="molecule type" value="Genomic_DNA"/>
</dbReference>
<dbReference type="Proteomes" id="UP000325466">
    <property type="component" value="Unassembled WGS sequence"/>
</dbReference>
<keyword evidence="2" id="KW-0456">Lyase</keyword>
<dbReference type="InterPro" id="IPR014748">
    <property type="entry name" value="Enoyl-CoA_hydra_C"/>
</dbReference>
<dbReference type="InterPro" id="IPR001753">
    <property type="entry name" value="Enoyl-CoA_hydra/iso"/>
</dbReference>
<dbReference type="Gene3D" id="1.10.12.10">
    <property type="entry name" value="Lyase 2-enoyl-coa Hydratase, Chain A, domain 2"/>
    <property type="match status" value="1"/>
</dbReference>
<protein>
    <submittedName>
        <fullName evidence="2">Enoyl-CoA hydratase</fullName>
        <ecNumber evidence="2">4.2.1.17</ecNumber>
    </submittedName>
</protein>
<dbReference type="EC" id="4.2.1.17" evidence="2"/>
<dbReference type="PANTHER" id="PTHR43684:SF4">
    <property type="entry name" value="ENOYL-COA HYDRATASE_ISOMERASE FAMILY PROTEIN (AFU_ORTHOLOGUE AFUA_1G01890)"/>
    <property type="match status" value="1"/>
</dbReference>
<proteinExistence type="inferred from homology"/>
<comment type="caution">
    <text evidence="2">The sequence shown here is derived from an EMBL/GenBank/DDBJ whole genome shotgun (WGS) entry which is preliminary data.</text>
</comment>
<evidence type="ECO:0000313" key="3">
    <source>
        <dbReference type="Proteomes" id="UP000325466"/>
    </source>
</evidence>
<organism evidence="2 3">
    <name type="scientific">Rhodococcus aetherivorans</name>
    <dbReference type="NCBI Taxonomy" id="191292"/>
    <lineage>
        <taxon>Bacteria</taxon>
        <taxon>Bacillati</taxon>
        <taxon>Actinomycetota</taxon>
        <taxon>Actinomycetes</taxon>
        <taxon>Mycobacteriales</taxon>
        <taxon>Nocardiaceae</taxon>
        <taxon>Rhodococcus</taxon>
    </lineage>
</organism>
<accession>A0ABQ0YKM1</accession>
<comment type="similarity">
    <text evidence="1">Belongs to the enoyl-CoA hydratase/isomerase family.</text>
</comment>
<dbReference type="InterPro" id="IPR029045">
    <property type="entry name" value="ClpP/crotonase-like_dom_sf"/>
</dbReference>
<dbReference type="InterPro" id="IPR051053">
    <property type="entry name" value="ECH/Chromodomain_protein"/>
</dbReference>
<evidence type="ECO:0000256" key="1">
    <source>
        <dbReference type="ARBA" id="ARBA00005254"/>
    </source>
</evidence>
<dbReference type="CDD" id="cd06558">
    <property type="entry name" value="crotonase-like"/>
    <property type="match status" value="1"/>
</dbReference>
<sequence length="310" mass="33491">MLAGVEHIALAVADGIATITLDRPDRLNAFTTTMEHELIAAYDRCDADDSVRAVVLTGAGRAFCAGADLSGGADTFAQRLDEPSDDATADVRRDDTAADVRRDDTAADVRRDGGGRVVLRMFECRKPIIAAINGPAVGVGITMTLAADFRLAADDARIGFVFNRRGLVPESCSTWFLPRLVPLQTALDWVYSGRIFDAAEAHTAGLVYALYPGAELLERAYALARSLTEHSAPVSVALSRQMMWRTLGAEHPMVAHRIETRGINLRGVGRDAREGISAFLEKRPAAFPDSVSADLPDLFRDDLPVPPFRA</sequence>